<feature type="transmembrane region" description="Helical" evidence="8">
    <location>
        <begin position="233"/>
        <end position="253"/>
    </location>
</feature>
<dbReference type="OrthoDB" id="408493at2759"/>
<dbReference type="Pfam" id="PF04142">
    <property type="entry name" value="Nuc_sug_transp"/>
    <property type="match status" value="1"/>
</dbReference>
<dbReference type="InterPro" id="IPR037185">
    <property type="entry name" value="EmrE-like"/>
</dbReference>
<feature type="region of interest" description="Disordered" evidence="7">
    <location>
        <begin position="1"/>
        <end position="27"/>
    </location>
</feature>
<dbReference type="STRING" id="400727.A0A2T7NUP9"/>
<feature type="transmembrane region" description="Helical" evidence="8">
    <location>
        <begin position="305"/>
        <end position="328"/>
    </location>
</feature>
<proteinExistence type="inferred from homology"/>
<dbReference type="AlphaFoldDB" id="A0A2T7NUP9"/>
<reference evidence="9 10" key="1">
    <citation type="submission" date="2018-04" db="EMBL/GenBank/DDBJ databases">
        <title>The genome of golden apple snail Pomacea canaliculata provides insight into stress tolerance and invasive adaptation.</title>
        <authorList>
            <person name="Liu C."/>
            <person name="Liu B."/>
            <person name="Ren Y."/>
            <person name="Zhang Y."/>
            <person name="Wang H."/>
            <person name="Li S."/>
            <person name="Jiang F."/>
            <person name="Yin L."/>
            <person name="Zhang G."/>
            <person name="Qian W."/>
            <person name="Fan W."/>
        </authorList>
    </citation>
    <scope>NUCLEOTIDE SEQUENCE [LARGE SCALE GENOMIC DNA]</scope>
    <source>
        <strain evidence="9">SZHN2017</strain>
        <tissue evidence="9">Muscle</tissue>
    </source>
</reference>
<dbReference type="InterPro" id="IPR007271">
    <property type="entry name" value="Nuc_sug_transpt"/>
</dbReference>
<keyword evidence="10" id="KW-1185">Reference proteome</keyword>
<dbReference type="GO" id="GO:0015165">
    <property type="term" value="F:pyrimidine nucleotide-sugar transmembrane transporter activity"/>
    <property type="evidence" value="ECO:0007669"/>
    <property type="project" value="InterPro"/>
</dbReference>
<dbReference type="PANTHER" id="PTHR10231">
    <property type="entry name" value="NUCLEOTIDE-SUGAR TRANSMEMBRANE TRANSPORTER"/>
    <property type="match status" value="1"/>
</dbReference>
<gene>
    <name evidence="9" type="ORF">C0Q70_15381</name>
</gene>
<evidence type="ECO:0000256" key="8">
    <source>
        <dbReference type="SAM" id="Phobius"/>
    </source>
</evidence>
<sequence>MGASANKMDRLEVENPPEVRRRNASGHERSGQLMKMISLLLLTPQYALLILTMRYVRTRPGAMFVTSTAVLLAELVKTLTCLLLVLVEQRSARLWALHLYENLLCQPWDFLKVCVPSLLFVVQNNLVFVAVSNLDAATFQVTYQLKILTTAVFSVMMLGKSLSRSQWLALFLLFVGVSVIQVQSAGVQSGAAMSPSAQSPVKGLAAVVVCCCLSGFANVFFEKLLKGGKQSVWMRNIQLGLSGTILGALAVWINDGSKVRVQGFFYGYDTLVWVVVAMQSLGGLLVAAVIKYADNILKGFSTAGSILLSCVASVYFFNFELPVCVSLLQMTKEFMLGTGLVLVAVYLYSSFPAVSPSVTITVSPPDHHSNKT</sequence>
<dbReference type="SUPFAM" id="SSF103481">
    <property type="entry name" value="Multidrug resistance efflux transporter EmrE"/>
    <property type="match status" value="1"/>
</dbReference>
<organism evidence="9 10">
    <name type="scientific">Pomacea canaliculata</name>
    <name type="common">Golden apple snail</name>
    <dbReference type="NCBI Taxonomy" id="400727"/>
    <lineage>
        <taxon>Eukaryota</taxon>
        <taxon>Metazoa</taxon>
        <taxon>Spiralia</taxon>
        <taxon>Lophotrochozoa</taxon>
        <taxon>Mollusca</taxon>
        <taxon>Gastropoda</taxon>
        <taxon>Caenogastropoda</taxon>
        <taxon>Architaenioglossa</taxon>
        <taxon>Ampullarioidea</taxon>
        <taxon>Ampullariidae</taxon>
        <taxon>Pomacea</taxon>
    </lineage>
</organism>
<feature type="transmembrane region" description="Helical" evidence="8">
    <location>
        <begin position="62"/>
        <end position="87"/>
    </location>
</feature>
<evidence type="ECO:0000256" key="7">
    <source>
        <dbReference type="SAM" id="MobiDB-lite"/>
    </source>
</evidence>
<evidence type="ECO:0000256" key="5">
    <source>
        <dbReference type="ARBA" id="ARBA00022989"/>
    </source>
</evidence>
<keyword evidence="4 8" id="KW-0812">Transmembrane</keyword>
<comment type="subcellular location">
    <subcellularLocation>
        <location evidence="1">Membrane</location>
        <topology evidence="1">Multi-pass membrane protein</topology>
    </subcellularLocation>
</comment>
<comment type="similarity">
    <text evidence="2">Belongs to the nucleotide-sugar transporter family. SLC35A subfamily.</text>
</comment>
<feature type="compositionally biased region" description="Basic and acidic residues" evidence="7">
    <location>
        <begin position="7"/>
        <end position="27"/>
    </location>
</feature>
<feature type="transmembrane region" description="Helical" evidence="8">
    <location>
        <begin position="203"/>
        <end position="221"/>
    </location>
</feature>
<keyword evidence="3" id="KW-0762">Sugar transport</keyword>
<evidence type="ECO:0000313" key="9">
    <source>
        <dbReference type="EMBL" id="PVD24891.1"/>
    </source>
</evidence>
<dbReference type="Proteomes" id="UP000245119">
    <property type="component" value="Linkage Group LG9"/>
</dbReference>
<name>A0A2T7NUP9_POMCA</name>
<evidence type="ECO:0000256" key="2">
    <source>
        <dbReference type="ARBA" id="ARBA00009976"/>
    </source>
</evidence>
<keyword evidence="5 8" id="KW-1133">Transmembrane helix</keyword>
<evidence type="ECO:0000256" key="1">
    <source>
        <dbReference type="ARBA" id="ARBA00004141"/>
    </source>
</evidence>
<feature type="transmembrane region" description="Helical" evidence="8">
    <location>
        <begin position="273"/>
        <end position="293"/>
    </location>
</feature>
<evidence type="ECO:0000313" key="10">
    <source>
        <dbReference type="Proteomes" id="UP000245119"/>
    </source>
</evidence>
<dbReference type="PIRSF" id="PIRSF005799">
    <property type="entry name" value="UDP-gal_transpt"/>
    <property type="match status" value="1"/>
</dbReference>
<feature type="transmembrane region" description="Helical" evidence="8">
    <location>
        <begin position="37"/>
        <end position="56"/>
    </location>
</feature>
<dbReference type="NCBIfam" id="TIGR00803">
    <property type="entry name" value="nst"/>
    <property type="match status" value="1"/>
</dbReference>
<evidence type="ECO:0000256" key="3">
    <source>
        <dbReference type="ARBA" id="ARBA00022597"/>
    </source>
</evidence>
<keyword evidence="3" id="KW-0813">Transport</keyword>
<accession>A0A2T7NUP9</accession>
<evidence type="ECO:0000256" key="6">
    <source>
        <dbReference type="ARBA" id="ARBA00023136"/>
    </source>
</evidence>
<evidence type="ECO:0000256" key="4">
    <source>
        <dbReference type="ARBA" id="ARBA00022692"/>
    </source>
</evidence>
<dbReference type="GO" id="GO:0000139">
    <property type="term" value="C:Golgi membrane"/>
    <property type="evidence" value="ECO:0007669"/>
    <property type="project" value="InterPro"/>
</dbReference>
<dbReference type="EMBL" id="PZQS01000009">
    <property type="protein sequence ID" value="PVD24891.1"/>
    <property type="molecule type" value="Genomic_DNA"/>
</dbReference>
<keyword evidence="6 8" id="KW-0472">Membrane</keyword>
<protein>
    <submittedName>
        <fullName evidence="9">Uncharacterized protein</fullName>
    </submittedName>
</protein>
<comment type="caution">
    <text evidence="9">The sequence shown here is derived from an EMBL/GenBank/DDBJ whole genome shotgun (WGS) entry which is preliminary data.</text>
</comment>
<feature type="transmembrane region" description="Helical" evidence="8">
    <location>
        <begin position="166"/>
        <end position="183"/>
    </location>
</feature>
<feature type="transmembrane region" description="Helical" evidence="8">
    <location>
        <begin position="334"/>
        <end position="354"/>
    </location>
</feature>